<sequence length="210" mass="23905">MSDLLIDAYIDVTCPWCRMGTTSMLSALKQLPPETKVSVRWHAFQINYGIRPEGEDYRQVMIDKLGGASQFEARLKQYQEYGDAYGLTYNMDRVKYTPNTTLAHQLIAITPDNLQEQLIQRIYTAYFENGINIGDIDELIHIANAVGLSNVAELKKRLTYGEGLDNVELDQKNAQKQGIRGVPYFVINEQVSLSGLQPPEQFIKVWRELA</sequence>
<protein>
    <recommendedName>
        <fullName evidence="1">DSBA-like thioredoxin domain-containing protein</fullName>
    </recommendedName>
</protein>
<dbReference type="Gene3D" id="3.40.30.10">
    <property type="entry name" value="Glutaredoxin"/>
    <property type="match status" value="1"/>
</dbReference>
<dbReference type="Proteomes" id="UP000838821">
    <property type="component" value="Unassembled WGS sequence"/>
</dbReference>
<dbReference type="CDD" id="cd03024">
    <property type="entry name" value="DsbA_FrnE"/>
    <property type="match status" value="1"/>
</dbReference>
<feature type="domain" description="DSBA-like thioredoxin" evidence="1">
    <location>
        <begin position="6"/>
        <end position="202"/>
    </location>
</feature>
<dbReference type="RefSeq" id="WP_236292475.1">
    <property type="nucleotide sequence ID" value="NZ_CAKMMW010000029.1"/>
</dbReference>
<dbReference type="EMBL" id="CAKMMW010000029">
    <property type="protein sequence ID" value="CAH1227990.1"/>
    <property type="molecule type" value="Genomic_DNA"/>
</dbReference>
<accession>A0ABM9CZD8</accession>
<dbReference type="InterPro" id="IPR036249">
    <property type="entry name" value="Thioredoxin-like_sf"/>
</dbReference>
<dbReference type="SUPFAM" id="SSF52833">
    <property type="entry name" value="Thioredoxin-like"/>
    <property type="match status" value="1"/>
</dbReference>
<dbReference type="InterPro" id="IPR001853">
    <property type="entry name" value="DSBA-like_thioredoxin_dom"/>
</dbReference>
<keyword evidence="3" id="KW-1185">Reference proteome</keyword>
<gene>
    <name evidence="2" type="ORF">PAECIP111891_06223</name>
</gene>
<organism evidence="2 3">
    <name type="scientific">Paenibacillus allorhizoplanae</name>
    <dbReference type="NCBI Taxonomy" id="2905648"/>
    <lineage>
        <taxon>Bacteria</taxon>
        <taxon>Bacillati</taxon>
        <taxon>Bacillota</taxon>
        <taxon>Bacilli</taxon>
        <taxon>Bacillales</taxon>
        <taxon>Paenibacillaceae</taxon>
        <taxon>Paenibacillus</taxon>
    </lineage>
</organism>
<evidence type="ECO:0000313" key="3">
    <source>
        <dbReference type="Proteomes" id="UP000838821"/>
    </source>
</evidence>
<dbReference type="PANTHER" id="PTHR13887:SF41">
    <property type="entry name" value="THIOREDOXIN SUPERFAMILY PROTEIN"/>
    <property type="match status" value="1"/>
</dbReference>
<comment type="caution">
    <text evidence="2">The sequence shown here is derived from an EMBL/GenBank/DDBJ whole genome shotgun (WGS) entry which is preliminary data.</text>
</comment>
<name>A0ABM9CZD8_9BACL</name>
<dbReference type="PANTHER" id="PTHR13887">
    <property type="entry name" value="GLUTATHIONE S-TRANSFERASE KAPPA"/>
    <property type="match status" value="1"/>
</dbReference>
<dbReference type="Pfam" id="PF01323">
    <property type="entry name" value="DSBA"/>
    <property type="match status" value="1"/>
</dbReference>
<evidence type="ECO:0000313" key="2">
    <source>
        <dbReference type="EMBL" id="CAH1227990.1"/>
    </source>
</evidence>
<proteinExistence type="predicted"/>
<reference evidence="2" key="1">
    <citation type="submission" date="2022-01" db="EMBL/GenBank/DDBJ databases">
        <authorList>
            <person name="Criscuolo A."/>
        </authorList>
    </citation>
    <scope>NUCLEOTIDE SEQUENCE</scope>
    <source>
        <strain evidence="2">CIP111891</strain>
    </source>
</reference>
<evidence type="ECO:0000259" key="1">
    <source>
        <dbReference type="Pfam" id="PF01323"/>
    </source>
</evidence>